<dbReference type="EnsemblMetazoa" id="CapteT222883">
    <property type="protein sequence ID" value="CapteP222883"/>
    <property type="gene ID" value="CapteG222883"/>
</dbReference>
<name>R7U9D3_CAPTE</name>
<reference evidence="3" key="3">
    <citation type="submission" date="2015-06" db="UniProtKB">
        <authorList>
            <consortium name="EnsemblMetazoa"/>
        </authorList>
    </citation>
    <scope>IDENTIFICATION</scope>
</reference>
<evidence type="ECO:0000256" key="1">
    <source>
        <dbReference type="SAM" id="MobiDB-lite"/>
    </source>
</evidence>
<reference evidence="2 4" key="2">
    <citation type="journal article" date="2013" name="Nature">
        <title>Insights into bilaterian evolution from three spiralian genomes.</title>
        <authorList>
            <person name="Simakov O."/>
            <person name="Marletaz F."/>
            <person name="Cho S.J."/>
            <person name="Edsinger-Gonzales E."/>
            <person name="Havlak P."/>
            <person name="Hellsten U."/>
            <person name="Kuo D.H."/>
            <person name="Larsson T."/>
            <person name="Lv J."/>
            <person name="Arendt D."/>
            <person name="Savage R."/>
            <person name="Osoegawa K."/>
            <person name="de Jong P."/>
            <person name="Grimwood J."/>
            <person name="Chapman J.A."/>
            <person name="Shapiro H."/>
            <person name="Aerts A."/>
            <person name="Otillar R.P."/>
            <person name="Terry A.Y."/>
            <person name="Boore J.L."/>
            <person name="Grigoriev I.V."/>
            <person name="Lindberg D.R."/>
            <person name="Seaver E.C."/>
            <person name="Weisblat D.A."/>
            <person name="Putnam N.H."/>
            <person name="Rokhsar D.S."/>
        </authorList>
    </citation>
    <scope>NUCLEOTIDE SEQUENCE</scope>
    <source>
        <strain evidence="2 4">I ESC-2004</strain>
    </source>
</reference>
<dbReference type="EMBL" id="KB303621">
    <property type="protein sequence ID" value="ELU02935.1"/>
    <property type="molecule type" value="Genomic_DNA"/>
</dbReference>
<sequence length="197" mass="22441">MDTESSDMPWVALPHQESAGTSETRPTMSSNIQIFDPPGSWEAALFSLPVRPQPAPNRQPHFVQDTLKQYLTSPHELSYLGLTSGRMLYILKGELADMIAKIASTGVPDTLPRANSIVAEMTRVIRWLFHAKRKHPNLGDTLKTFYIEEAYKLEKSRRRSLNTKSYDAKDQNCRFDYAHSLLIKMVFKHINLLAQLP</sequence>
<keyword evidence="4" id="KW-1185">Reference proteome</keyword>
<dbReference type="HOGENOM" id="CLU_1385371_0_0_1"/>
<organism evidence="2">
    <name type="scientific">Capitella teleta</name>
    <name type="common">Polychaete worm</name>
    <dbReference type="NCBI Taxonomy" id="283909"/>
    <lineage>
        <taxon>Eukaryota</taxon>
        <taxon>Metazoa</taxon>
        <taxon>Spiralia</taxon>
        <taxon>Lophotrochozoa</taxon>
        <taxon>Annelida</taxon>
        <taxon>Polychaeta</taxon>
        <taxon>Sedentaria</taxon>
        <taxon>Scolecida</taxon>
        <taxon>Capitellidae</taxon>
        <taxon>Capitella</taxon>
    </lineage>
</organism>
<protein>
    <submittedName>
        <fullName evidence="2 3">Uncharacterized protein</fullName>
    </submittedName>
</protein>
<dbReference type="AlphaFoldDB" id="R7U9D3"/>
<feature type="region of interest" description="Disordered" evidence="1">
    <location>
        <begin position="1"/>
        <end position="27"/>
    </location>
</feature>
<evidence type="ECO:0000313" key="3">
    <source>
        <dbReference type="EnsemblMetazoa" id="CapteP222883"/>
    </source>
</evidence>
<evidence type="ECO:0000313" key="2">
    <source>
        <dbReference type="EMBL" id="ELU02935.1"/>
    </source>
</evidence>
<evidence type="ECO:0000313" key="4">
    <source>
        <dbReference type="Proteomes" id="UP000014760"/>
    </source>
</evidence>
<dbReference type="Proteomes" id="UP000014760">
    <property type="component" value="Unassembled WGS sequence"/>
</dbReference>
<feature type="compositionally biased region" description="Polar residues" evidence="1">
    <location>
        <begin position="18"/>
        <end position="27"/>
    </location>
</feature>
<gene>
    <name evidence="2" type="ORF">CAPTEDRAFT_222883</name>
</gene>
<reference evidence="4" key="1">
    <citation type="submission" date="2012-12" db="EMBL/GenBank/DDBJ databases">
        <authorList>
            <person name="Hellsten U."/>
            <person name="Grimwood J."/>
            <person name="Chapman J.A."/>
            <person name="Shapiro H."/>
            <person name="Aerts A."/>
            <person name="Otillar R.P."/>
            <person name="Terry A.Y."/>
            <person name="Boore J.L."/>
            <person name="Simakov O."/>
            <person name="Marletaz F."/>
            <person name="Cho S.-J."/>
            <person name="Edsinger-Gonzales E."/>
            <person name="Havlak P."/>
            <person name="Kuo D.-H."/>
            <person name="Larsson T."/>
            <person name="Lv J."/>
            <person name="Arendt D."/>
            <person name="Savage R."/>
            <person name="Osoegawa K."/>
            <person name="de Jong P."/>
            <person name="Lindberg D.R."/>
            <person name="Seaver E.C."/>
            <person name="Weisblat D.A."/>
            <person name="Putnam N.H."/>
            <person name="Grigoriev I.V."/>
            <person name="Rokhsar D.S."/>
        </authorList>
    </citation>
    <scope>NUCLEOTIDE SEQUENCE</scope>
    <source>
        <strain evidence="4">I ESC-2004</strain>
    </source>
</reference>
<proteinExistence type="predicted"/>
<dbReference type="EMBL" id="AMQN01008634">
    <property type="status" value="NOT_ANNOTATED_CDS"/>
    <property type="molecule type" value="Genomic_DNA"/>
</dbReference>
<accession>R7U9D3</accession>